<accession>A0ABY8TNW9</accession>
<evidence type="ECO:0000313" key="3">
    <source>
        <dbReference type="Proteomes" id="UP001244341"/>
    </source>
</evidence>
<protein>
    <submittedName>
        <fullName evidence="2">Uncharacterized protein</fullName>
    </submittedName>
</protein>
<reference evidence="2 3" key="1">
    <citation type="submission" date="2023-05" db="EMBL/GenBank/DDBJ databases">
        <title>A 100% complete, gapless, phased diploid assembly of the Scenedesmus obliquus UTEX 3031 genome.</title>
        <authorList>
            <person name="Biondi T.C."/>
            <person name="Hanschen E.R."/>
            <person name="Kwon T."/>
            <person name="Eng W."/>
            <person name="Kruse C.P.S."/>
            <person name="Koehler S.I."/>
            <person name="Kunde Y."/>
            <person name="Gleasner C.D."/>
            <person name="You Mak K.T."/>
            <person name="Polle J."/>
            <person name="Hovde B.T."/>
            <person name="Starkenburg S.R."/>
        </authorList>
    </citation>
    <scope>NUCLEOTIDE SEQUENCE [LARGE SCALE GENOMIC DNA]</scope>
    <source>
        <strain evidence="2 3">DOE0152z</strain>
    </source>
</reference>
<dbReference type="EMBL" id="CP126209">
    <property type="protein sequence ID" value="WIA10822.1"/>
    <property type="molecule type" value="Genomic_DNA"/>
</dbReference>
<dbReference type="Proteomes" id="UP001244341">
    <property type="component" value="Chromosome 2b"/>
</dbReference>
<organism evidence="2 3">
    <name type="scientific">Tetradesmus obliquus</name>
    <name type="common">Green alga</name>
    <name type="synonym">Acutodesmus obliquus</name>
    <dbReference type="NCBI Taxonomy" id="3088"/>
    <lineage>
        <taxon>Eukaryota</taxon>
        <taxon>Viridiplantae</taxon>
        <taxon>Chlorophyta</taxon>
        <taxon>core chlorophytes</taxon>
        <taxon>Chlorophyceae</taxon>
        <taxon>CS clade</taxon>
        <taxon>Sphaeropleales</taxon>
        <taxon>Scenedesmaceae</taxon>
        <taxon>Tetradesmus</taxon>
    </lineage>
</organism>
<feature type="compositionally biased region" description="Polar residues" evidence="1">
    <location>
        <begin position="49"/>
        <end position="58"/>
    </location>
</feature>
<keyword evidence="3" id="KW-1185">Reference proteome</keyword>
<name>A0ABY8TNW9_TETOB</name>
<sequence length="266" mass="27172">MDVDPGGLQLVADGAGHGHTDASISDQPAPAGGPVALGSQLQHQQVQQSPTADSTDYAQKQGFPVAPPEDDVWHDASDQWDEADAAAGVPAAAELLQRVFPASLATAAAAAAAAANEAFWANVRVLAHLQQAGYIMDDLKQMWGETMLQALLDQQQPSDAALAQDAATAAAASAGISDGVQEGSTLPDALAGQGFSEQQQQLLGMLATLFLPADGTAAANPLRISNDARHADGEGNQGRCLHVQPPPPDVPAADAGSAARLDLRSV</sequence>
<gene>
    <name evidence="2" type="ORF">OEZ85_010988</name>
</gene>
<proteinExistence type="predicted"/>
<feature type="region of interest" description="Disordered" evidence="1">
    <location>
        <begin position="227"/>
        <end position="258"/>
    </location>
</feature>
<feature type="region of interest" description="Disordered" evidence="1">
    <location>
        <begin position="1"/>
        <end position="71"/>
    </location>
</feature>
<evidence type="ECO:0000256" key="1">
    <source>
        <dbReference type="SAM" id="MobiDB-lite"/>
    </source>
</evidence>
<evidence type="ECO:0000313" key="2">
    <source>
        <dbReference type="EMBL" id="WIA10822.1"/>
    </source>
</evidence>